<dbReference type="AlphaFoldDB" id="A0ABD0RTX8"/>
<evidence type="ECO:0000313" key="2">
    <source>
        <dbReference type="Proteomes" id="UP001529510"/>
    </source>
</evidence>
<comment type="caution">
    <text evidence="1">The sequence shown here is derived from an EMBL/GenBank/DDBJ whole genome shotgun (WGS) entry which is preliminary data.</text>
</comment>
<organism evidence="1 2">
    <name type="scientific">Cirrhinus mrigala</name>
    <name type="common">Mrigala</name>
    <dbReference type="NCBI Taxonomy" id="683832"/>
    <lineage>
        <taxon>Eukaryota</taxon>
        <taxon>Metazoa</taxon>
        <taxon>Chordata</taxon>
        <taxon>Craniata</taxon>
        <taxon>Vertebrata</taxon>
        <taxon>Euteleostomi</taxon>
        <taxon>Actinopterygii</taxon>
        <taxon>Neopterygii</taxon>
        <taxon>Teleostei</taxon>
        <taxon>Ostariophysi</taxon>
        <taxon>Cypriniformes</taxon>
        <taxon>Cyprinidae</taxon>
        <taxon>Labeoninae</taxon>
        <taxon>Labeonini</taxon>
        <taxon>Cirrhinus</taxon>
    </lineage>
</organism>
<evidence type="ECO:0000313" key="1">
    <source>
        <dbReference type="EMBL" id="KAL0201896.1"/>
    </source>
</evidence>
<dbReference type="EMBL" id="JAMKFB020000002">
    <property type="protein sequence ID" value="KAL0201896.1"/>
    <property type="molecule type" value="Genomic_DNA"/>
</dbReference>
<gene>
    <name evidence="1" type="ORF">M9458_005083</name>
</gene>
<keyword evidence="2" id="KW-1185">Reference proteome</keyword>
<name>A0ABD0RTX8_CIRMR</name>
<accession>A0ABD0RTX8</accession>
<sequence length="96" mass="10525">NLWMHSDPVSRRNMTVDAEVSEEERKLSLSLSHLLSRSPSLSLCLSGVDSDKECEICCYWSERHNGSATVQSAAAALIFPALPASQTDPRPRAGRP</sequence>
<proteinExistence type="predicted"/>
<reference evidence="1 2" key="1">
    <citation type="submission" date="2024-05" db="EMBL/GenBank/DDBJ databases">
        <title>Genome sequencing and assembly of Indian major carp, Cirrhinus mrigala (Hamilton, 1822).</title>
        <authorList>
            <person name="Mohindra V."/>
            <person name="Chowdhury L.M."/>
            <person name="Lal K."/>
            <person name="Jena J.K."/>
        </authorList>
    </citation>
    <scope>NUCLEOTIDE SEQUENCE [LARGE SCALE GENOMIC DNA]</scope>
    <source>
        <strain evidence="1">CM1030</strain>
        <tissue evidence="1">Blood</tissue>
    </source>
</reference>
<feature type="non-terminal residue" evidence="1">
    <location>
        <position position="1"/>
    </location>
</feature>
<dbReference type="Proteomes" id="UP001529510">
    <property type="component" value="Unassembled WGS sequence"/>
</dbReference>
<protein>
    <submittedName>
        <fullName evidence="1">Uncharacterized protein</fullName>
    </submittedName>
</protein>